<dbReference type="InterPro" id="IPR002401">
    <property type="entry name" value="Cyt_P450_E_grp-I"/>
</dbReference>
<dbReference type="GO" id="GO:0005506">
    <property type="term" value="F:iron ion binding"/>
    <property type="evidence" value="ECO:0007669"/>
    <property type="project" value="InterPro"/>
</dbReference>
<dbReference type="InterPro" id="IPR036396">
    <property type="entry name" value="Cyt_P450_sf"/>
</dbReference>
<evidence type="ECO:0000256" key="4">
    <source>
        <dbReference type="ARBA" id="ARBA00023002"/>
    </source>
</evidence>
<evidence type="ECO:0000313" key="8">
    <source>
        <dbReference type="Proteomes" id="UP001279734"/>
    </source>
</evidence>
<dbReference type="InterPro" id="IPR001128">
    <property type="entry name" value="Cyt_P450"/>
</dbReference>
<keyword evidence="6" id="KW-0503">Monooxygenase</keyword>
<keyword evidence="2" id="KW-0349">Heme</keyword>
<dbReference type="Gene3D" id="1.10.630.10">
    <property type="entry name" value="Cytochrome P450"/>
    <property type="match status" value="1"/>
</dbReference>
<comment type="similarity">
    <text evidence="1">Belongs to the cytochrome P450 family.</text>
</comment>
<proteinExistence type="inferred from homology"/>
<dbReference type="PANTHER" id="PTHR47950:SF4">
    <property type="entry name" value="GERANIOL 8-HYDROXYLASE-LIKE"/>
    <property type="match status" value="1"/>
</dbReference>
<protein>
    <recommendedName>
        <fullName evidence="9">Cytochrome P450</fullName>
    </recommendedName>
</protein>
<evidence type="ECO:0000256" key="3">
    <source>
        <dbReference type="ARBA" id="ARBA00022723"/>
    </source>
</evidence>
<dbReference type="PRINTS" id="PR00463">
    <property type="entry name" value="EP450I"/>
</dbReference>
<keyword evidence="4" id="KW-0560">Oxidoreductase</keyword>
<keyword evidence="5" id="KW-0408">Iron</keyword>
<evidence type="ECO:0000256" key="6">
    <source>
        <dbReference type="ARBA" id="ARBA00023033"/>
    </source>
</evidence>
<dbReference type="SUPFAM" id="SSF48264">
    <property type="entry name" value="Cytochrome P450"/>
    <property type="match status" value="1"/>
</dbReference>
<dbReference type="PANTHER" id="PTHR47950">
    <property type="entry name" value="CYTOCHROME P450, FAMILY 76, SUBFAMILY C, POLYPEPTIDE 5-RELATED"/>
    <property type="match status" value="1"/>
</dbReference>
<sequence length="135" mass="15442">MTIYFEKLMNLFNNIIDKRLQAKDSGSIKANDILDSLLQSKLENGQVIERSYISHLLLDIFTAGTDTTSSTIEWAMAELLRHPDKLKKAQVELEQFIGKENIVEEGDTTKLPYLQVIMKKLFGSIHLGHCLYLEK</sequence>
<dbReference type="EMBL" id="BSYO01000031">
    <property type="protein sequence ID" value="GMH26619.1"/>
    <property type="molecule type" value="Genomic_DNA"/>
</dbReference>
<evidence type="ECO:0000313" key="7">
    <source>
        <dbReference type="EMBL" id="GMH26619.1"/>
    </source>
</evidence>
<dbReference type="GO" id="GO:0004497">
    <property type="term" value="F:monooxygenase activity"/>
    <property type="evidence" value="ECO:0007669"/>
    <property type="project" value="UniProtKB-KW"/>
</dbReference>
<dbReference type="GO" id="GO:0016705">
    <property type="term" value="F:oxidoreductase activity, acting on paired donors, with incorporation or reduction of molecular oxygen"/>
    <property type="evidence" value="ECO:0007669"/>
    <property type="project" value="InterPro"/>
</dbReference>
<keyword evidence="3" id="KW-0479">Metal-binding</keyword>
<gene>
    <name evidence="7" type="ORF">Nepgr_028462</name>
</gene>
<evidence type="ECO:0000256" key="5">
    <source>
        <dbReference type="ARBA" id="ARBA00023004"/>
    </source>
</evidence>
<name>A0AAD3TCB3_NEPGR</name>
<evidence type="ECO:0000256" key="2">
    <source>
        <dbReference type="ARBA" id="ARBA00022617"/>
    </source>
</evidence>
<dbReference type="Pfam" id="PF00067">
    <property type="entry name" value="p450"/>
    <property type="match status" value="1"/>
</dbReference>
<dbReference type="GO" id="GO:0020037">
    <property type="term" value="F:heme binding"/>
    <property type="evidence" value="ECO:0007669"/>
    <property type="project" value="InterPro"/>
</dbReference>
<reference evidence="7" key="1">
    <citation type="submission" date="2023-05" db="EMBL/GenBank/DDBJ databases">
        <title>Nepenthes gracilis genome sequencing.</title>
        <authorList>
            <person name="Fukushima K."/>
        </authorList>
    </citation>
    <scope>NUCLEOTIDE SEQUENCE</scope>
    <source>
        <strain evidence="7">SING2019-196</strain>
    </source>
</reference>
<organism evidence="7 8">
    <name type="scientific">Nepenthes gracilis</name>
    <name type="common">Slender pitcher plant</name>
    <dbReference type="NCBI Taxonomy" id="150966"/>
    <lineage>
        <taxon>Eukaryota</taxon>
        <taxon>Viridiplantae</taxon>
        <taxon>Streptophyta</taxon>
        <taxon>Embryophyta</taxon>
        <taxon>Tracheophyta</taxon>
        <taxon>Spermatophyta</taxon>
        <taxon>Magnoliopsida</taxon>
        <taxon>eudicotyledons</taxon>
        <taxon>Gunneridae</taxon>
        <taxon>Pentapetalae</taxon>
        <taxon>Caryophyllales</taxon>
        <taxon>Nepenthaceae</taxon>
        <taxon>Nepenthes</taxon>
    </lineage>
</organism>
<keyword evidence="8" id="KW-1185">Reference proteome</keyword>
<comment type="caution">
    <text evidence="7">The sequence shown here is derived from an EMBL/GenBank/DDBJ whole genome shotgun (WGS) entry which is preliminary data.</text>
</comment>
<dbReference type="Proteomes" id="UP001279734">
    <property type="component" value="Unassembled WGS sequence"/>
</dbReference>
<evidence type="ECO:0008006" key="9">
    <source>
        <dbReference type="Google" id="ProtNLM"/>
    </source>
</evidence>
<accession>A0AAD3TCB3</accession>
<dbReference type="AlphaFoldDB" id="A0AAD3TCB3"/>
<evidence type="ECO:0000256" key="1">
    <source>
        <dbReference type="ARBA" id="ARBA00010617"/>
    </source>
</evidence>